<feature type="domain" description="Glycoamylase-like" evidence="1">
    <location>
        <begin position="231"/>
        <end position="476"/>
    </location>
</feature>
<keyword evidence="3" id="KW-1185">Reference proteome</keyword>
<dbReference type="InterPro" id="IPR019282">
    <property type="entry name" value="Glycoamylase-like_cons_dom"/>
</dbReference>
<sequence length="513" mass="56403">MQDGTGDGGRIGRRALIGAGLAGLAGCSNVKFQLPIAIRSPLIFSSASSGAPPLAQTPEVEAFLDDVQLRTFAYFWWTTEPKRGLAPDRFPSGGFASIASMGFALTAFVIGVERGYIPRAQAAERTLTMLRFLAGAEQGAKPDGVTGYQGFFYHFLGMKDGVRFGGCEISTVDTALLMMGILLAQTYYDQPQEKEIRDLADKLYTQVDWRWAMTRAPVIALGWTPEGEFIPYDWVAYNEGMLVYILALGAPVYGLPKESWDAWSQRLATFWTDSGDLSMLRFPPMFGHQYSHVWIDFRKIQDEFMATKGSDYFENSRRATIAQRNYALANPMGWRGYASDQFGLTACDGPADVTLDSGGEQRVFHSYVARGVGAIDDGTIAPTAAGGSIPFAPEICIPALMGMRQRYGDTLYGTYGFFDAFNLSFQDEKAKLDRGKVVPGKGWFDTDWVGIDQGPILAMIENYRTGLIWNIMRRNPYIQAGLKKAGFHGGWLADLAPAAPQAPSLPQAPEDKK</sequence>
<dbReference type="PIRSF" id="PIRSF028431">
    <property type="entry name" value="UCP028431"/>
    <property type="match status" value="1"/>
</dbReference>
<accession>A0A838L9Q9</accession>
<protein>
    <submittedName>
        <fullName evidence="2">Tat pathway signal protein</fullName>
    </submittedName>
</protein>
<dbReference type="AlphaFoldDB" id="A0A838L9Q9"/>
<organism evidence="2 3">
    <name type="scientific">Sphingomonas chungangi</name>
    <dbReference type="NCBI Taxonomy" id="2683589"/>
    <lineage>
        <taxon>Bacteria</taxon>
        <taxon>Pseudomonadati</taxon>
        <taxon>Pseudomonadota</taxon>
        <taxon>Alphaproteobacteria</taxon>
        <taxon>Sphingomonadales</taxon>
        <taxon>Sphingomonadaceae</taxon>
        <taxon>Sphingomonas</taxon>
    </lineage>
</organism>
<dbReference type="Gene3D" id="1.50.10.140">
    <property type="match status" value="1"/>
</dbReference>
<dbReference type="EMBL" id="JACEIB010000027">
    <property type="protein sequence ID" value="MBA2936001.1"/>
    <property type="molecule type" value="Genomic_DNA"/>
</dbReference>
<proteinExistence type="predicted"/>
<dbReference type="Proteomes" id="UP000570166">
    <property type="component" value="Unassembled WGS sequence"/>
</dbReference>
<dbReference type="RefSeq" id="WP_160363901.1">
    <property type="nucleotide sequence ID" value="NZ_JACEIB010000027.1"/>
</dbReference>
<name>A0A838L9Q9_9SPHN</name>
<reference evidence="2 3" key="1">
    <citation type="submission" date="2020-07" db="EMBL/GenBank/DDBJ databases">
        <authorList>
            <person name="Sun Q."/>
        </authorList>
    </citation>
    <scope>NUCLEOTIDE SEQUENCE [LARGE SCALE GENOMIC DNA]</scope>
    <source>
        <strain evidence="2 3">CGMCC 1.13654</strain>
    </source>
</reference>
<dbReference type="Pfam" id="PF10091">
    <property type="entry name" value="Glycoamylase"/>
    <property type="match status" value="1"/>
</dbReference>
<evidence type="ECO:0000313" key="3">
    <source>
        <dbReference type="Proteomes" id="UP000570166"/>
    </source>
</evidence>
<comment type="caution">
    <text evidence="2">The sequence shown here is derived from an EMBL/GenBank/DDBJ whole genome shotgun (WGS) entry which is preliminary data.</text>
</comment>
<gene>
    <name evidence="2" type="ORF">HZF05_18120</name>
</gene>
<evidence type="ECO:0000259" key="1">
    <source>
        <dbReference type="Pfam" id="PF10091"/>
    </source>
</evidence>
<evidence type="ECO:0000313" key="2">
    <source>
        <dbReference type="EMBL" id="MBA2936001.1"/>
    </source>
</evidence>
<dbReference type="InterPro" id="IPR016883">
    <property type="entry name" value="UCP028431"/>
</dbReference>